<dbReference type="Gene3D" id="1.10.287.3610">
    <property type="match status" value="1"/>
</dbReference>
<feature type="binding site" evidence="17">
    <location>
        <begin position="88"/>
        <end position="89"/>
    </location>
    <ligand>
        <name>ATP</name>
        <dbReference type="ChEBI" id="CHEBI:30616"/>
    </ligand>
</feature>
<name>A0A934ULK4_9SPHI</name>
<evidence type="ECO:0000256" key="7">
    <source>
        <dbReference type="ARBA" id="ARBA00022741"/>
    </source>
</evidence>
<dbReference type="Proteomes" id="UP000613193">
    <property type="component" value="Unassembled WGS sequence"/>
</dbReference>
<keyword evidence="7 17" id="KW-0547">Nucleotide-binding</keyword>
<reference evidence="20" key="1">
    <citation type="submission" date="2020-12" db="EMBL/GenBank/DDBJ databases">
        <title>Bacterial novel species Mucilaginibacter sp. SD-g isolated from soil.</title>
        <authorList>
            <person name="Jung H.-Y."/>
        </authorList>
    </citation>
    <scope>NUCLEOTIDE SEQUENCE</scope>
    <source>
        <strain evidence="20">SD-g</strain>
    </source>
</reference>
<keyword evidence="11" id="KW-0443">Lipid metabolism</keyword>
<feature type="binding site" evidence="18">
    <location>
        <position position="70"/>
    </location>
    <ligand>
        <name>a divalent metal cation</name>
        <dbReference type="ChEBI" id="CHEBI:60240"/>
    </ligand>
</feature>
<comment type="similarity">
    <text evidence="2">Belongs to the bacterial diacylglycerol kinase family.</text>
</comment>
<evidence type="ECO:0000256" key="9">
    <source>
        <dbReference type="ARBA" id="ARBA00022840"/>
    </source>
</evidence>
<dbReference type="GO" id="GO:0005886">
    <property type="term" value="C:plasma membrane"/>
    <property type="evidence" value="ECO:0007669"/>
    <property type="project" value="UniProtKB-SubCell"/>
</dbReference>
<keyword evidence="9 17" id="KW-0067">ATP-binding</keyword>
<organism evidence="20 21">
    <name type="scientific">Mucilaginibacter segetis</name>
    <dbReference type="NCBI Taxonomy" id="2793071"/>
    <lineage>
        <taxon>Bacteria</taxon>
        <taxon>Pseudomonadati</taxon>
        <taxon>Bacteroidota</taxon>
        <taxon>Sphingobacteriia</taxon>
        <taxon>Sphingobacteriales</taxon>
        <taxon>Sphingobacteriaceae</taxon>
        <taxon>Mucilaginibacter</taxon>
    </lineage>
</organism>
<keyword evidence="18" id="KW-0460">Magnesium</keyword>
<evidence type="ECO:0000256" key="4">
    <source>
        <dbReference type="ARBA" id="ARBA00022516"/>
    </source>
</evidence>
<dbReference type="InterPro" id="IPR000829">
    <property type="entry name" value="DAGK"/>
</dbReference>
<evidence type="ECO:0000256" key="16">
    <source>
        <dbReference type="PIRSR" id="PIRSR600829-2"/>
    </source>
</evidence>
<proteinExistence type="inferred from homology"/>
<evidence type="ECO:0000256" key="11">
    <source>
        <dbReference type="ARBA" id="ARBA00023098"/>
    </source>
</evidence>
<evidence type="ECO:0000256" key="18">
    <source>
        <dbReference type="PIRSR" id="PIRSR600829-4"/>
    </source>
</evidence>
<keyword evidence="4" id="KW-0444">Lipid biosynthesis</keyword>
<keyword evidence="6 19" id="KW-0812">Transmembrane</keyword>
<gene>
    <name evidence="20" type="ORF">I5M19_01950</name>
</gene>
<feature type="transmembrane region" description="Helical" evidence="19">
    <location>
        <begin position="90"/>
        <end position="111"/>
    </location>
</feature>
<evidence type="ECO:0000256" key="2">
    <source>
        <dbReference type="ARBA" id="ARBA00005967"/>
    </source>
</evidence>
<comment type="subcellular location">
    <subcellularLocation>
        <location evidence="1">Cell membrane</location>
        <topology evidence="1">Multi-pass membrane protein</topology>
    </subcellularLocation>
</comment>
<dbReference type="CDD" id="cd14265">
    <property type="entry name" value="UDPK_IM_like"/>
    <property type="match status" value="1"/>
</dbReference>
<dbReference type="PANTHER" id="PTHR34299:SF1">
    <property type="entry name" value="DIACYLGLYCEROL KINASE"/>
    <property type="match status" value="1"/>
</dbReference>
<evidence type="ECO:0000256" key="6">
    <source>
        <dbReference type="ARBA" id="ARBA00022692"/>
    </source>
</evidence>
<keyword evidence="14" id="KW-1208">Phospholipid metabolism</keyword>
<comment type="caution">
    <text evidence="20">The sequence shown here is derived from an EMBL/GenBank/DDBJ whole genome shotgun (WGS) entry which is preliminary data.</text>
</comment>
<dbReference type="InterPro" id="IPR033717">
    <property type="entry name" value="UDPK"/>
</dbReference>
<protein>
    <submittedName>
        <fullName evidence="20">Diacylglycerol kinase family protein</fullName>
    </submittedName>
</protein>
<dbReference type="Pfam" id="PF01219">
    <property type="entry name" value="DAGK_prokar"/>
    <property type="match status" value="1"/>
</dbReference>
<keyword evidence="5" id="KW-0808">Transferase</keyword>
<feature type="binding site" evidence="16">
    <location>
        <position position="63"/>
    </location>
    <ligand>
        <name>substrate</name>
    </ligand>
</feature>
<dbReference type="InterPro" id="IPR036945">
    <property type="entry name" value="DAGK_sf"/>
</dbReference>
<keyword evidence="12 19" id="KW-0472">Membrane</keyword>
<feature type="binding site" evidence="17">
    <location>
        <position position="70"/>
    </location>
    <ligand>
        <name>ATP</name>
        <dbReference type="ChEBI" id="CHEBI:30616"/>
    </ligand>
</feature>
<sequence length="123" mass="13218">MKELISGFGFAFKGLKYAFATQLNFRIHTAAGFVAILAGALLHINNSEWLWVALCITMVLLTELLNTGVETLTDLVSPGYNKLAGHVKDITAAAVLITAIFALISGLVIFLPKILLLVTHHAA</sequence>
<evidence type="ECO:0000256" key="19">
    <source>
        <dbReference type="SAM" id="Phobius"/>
    </source>
</evidence>
<evidence type="ECO:0000256" key="13">
    <source>
        <dbReference type="ARBA" id="ARBA00023209"/>
    </source>
</evidence>
<dbReference type="PANTHER" id="PTHR34299">
    <property type="entry name" value="DIACYLGLYCEROL KINASE"/>
    <property type="match status" value="1"/>
</dbReference>
<keyword evidence="18" id="KW-0479">Metal-binding</keyword>
<evidence type="ECO:0000256" key="5">
    <source>
        <dbReference type="ARBA" id="ARBA00022679"/>
    </source>
</evidence>
<dbReference type="GO" id="GO:0046872">
    <property type="term" value="F:metal ion binding"/>
    <property type="evidence" value="ECO:0007669"/>
    <property type="project" value="UniProtKB-KW"/>
</dbReference>
<evidence type="ECO:0000256" key="12">
    <source>
        <dbReference type="ARBA" id="ARBA00023136"/>
    </source>
</evidence>
<evidence type="ECO:0000256" key="8">
    <source>
        <dbReference type="ARBA" id="ARBA00022777"/>
    </source>
</evidence>
<dbReference type="RefSeq" id="WP_200063503.1">
    <property type="nucleotide sequence ID" value="NZ_JAEHFW010000001.1"/>
</dbReference>
<feature type="active site" description="Proton acceptor" evidence="15">
    <location>
        <position position="63"/>
    </location>
</feature>
<keyword evidence="21" id="KW-1185">Reference proteome</keyword>
<evidence type="ECO:0000256" key="1">
    <source>
        <dbReference type="ARBA" id="ARBA00004651"/>
    </source>
</evidence>
<keyword evidence="13" id="KW-0594">Phospholipid biosynthesis</keyword>
<dbReference type="AlphaFoldDB" id="A0A934ULK4"/>
<dbReference type="GO" id="GO:0008654">
    <property type="term" value="P:phospholipid biosynthetic process"/>
    <property type="evidence" value="ECO:0007669"/>
    <property type="project" value="UniProtKB-KW"/>
</dbReference>
<keyword evidence="8 20" id="KW-0418">Kinase</keyword>
<keyword evidence="10 19" id="KW-1133">Transmembrane helix</keyword>
<evidence type="ECO:0000256" key="10">
    <source>
        <dbReference type="ARBA" id="ARBA00022989"/>
    </source>
</evidence>
<evidence type="ECO:0000256" key="17">
    <source>
        <dbReference type="PIRSR" id="PIRSR600829-3"/>
    </source>
</evidence>
<evidence type="ECO:0000313" key="20">
    <source>
        <dbReference type="EMBL" id="MBK0378055.1"/>
    </source>
</evidence>
<dbReference type="EMBL" id="JAEHFW010000001">
    <property type="protein sequence ID" value="MBK0378055.1"/>
    <property type="molecule type" value="Genomic_DNA"/>
</dbReference>
<dbReference type="GO" id="GO:0005524">
    <property type="term" value="F:ATP binding"/>
    <property type="evidence" value="ECO:0007669"/>
    <property type="project" value="UniProtKB-KW"/>
</dbReference>
<comment type="cofactor">
    <cofactor evidence="18">
        <name>Mg(2+)</name>
        <dbReference type="ChEBI" id="CHEBI:18420"/>
    </cofactor>
    <text evidence="18">Mn(2+), Zn(2+), Cd(2+) and Co(2+) support activity to lesser extents.</text>
</comment>
<dbReference type="GO" id="GO:0016301">
    <property type="term" value="F:kinase activity"/>
    <property type="evidence" value="ECO:0007669"/>
    <property type="project" value="UniProtKB-KW"/>
</dbReference>
<evidence type="ECO:0000256" key="15">
    <source>
        <dbReference type="PIRSR" id="PIRSR600829-1"/>
    </source>
</evidence>
<feature type="transmembrane region" description="Helical" evidence="19">
    <location>
        <begin position="50"/>
        <end position="69"/>
    </location>
</feature>
<accession>A0A934ULK4</accession>
<evidence type="ECO:0000256" key="14">
    <source>
        <dbReference type="ARBA" id="ARBA00023264"/>
    </source>
</evidence>
<feature type="transmembrane region" description="Helical" evidence="19">
    <location>
        <begin position="23"/>
        <end position="44"/>
    </location>
</feature>
<keyword evidence="3" id="KW-1003">Cell membrane</keyword>
<evidence type="ECO:0000256" key="3">
    <source>
        <dbReference type="ARBA" id="ARBA00022475"/>
    </source>
</evidence>
<evidence type="ECO:0000313" key="21">
    <source>
        <dbReference type="Proteomes" id="UP000613193"/>
    </source>
</evidence>